<evidence type="ECO:0000256" key="1">
    <source>
        <dbReference type="SAM" id="SignalP"/>
    </source>
</evidence>
<dbReference type="RefSeq" id="WP_029633961.1">
    <property type="nucleotide sequence ID" value="NZ_JACJTA010000065.1"/>
</dbReference>
<proteinExistence type="predicted"/>
<gene>
    <name evidence="2" type="ORF">H6G81_24085</name>
</gene>
<keyword evidence="1" id="KW-0732">Signal</keyword>
<accession>A0ABR8GX36</accession>
<evidence type="ECO:0000313" key="2">
    <source>
        <dbReference type="EMBL" id="MBD2607521.1"/>
    </source>
</evidence>
<organism evidence="2 3">
    <name type="scientific">Scytonema hofmannii FACHB-248</name>
    <dbReference type="NCBI Taxonomy" id="1842502"/>
    <lineage>
        <taxon>Bacteria</taxon>
        <taxon>Bacillati</taxon>
        <taxon>Cyanobacteriota</taxon>
        <taxon>Cyanophyceae</taxon>
        <taxon>Nostocales</taxon>
        <taxon>Scytonemataceae</taxon>
        <taxon>Scytonema</taxon>
    </lineage>
</organism>
<protein>
    <submittedName>
        <fullName evidence="2">Uncharacterized protein</fullName>
    </submittedName>
</protein>
<evidence type="ECO:0000313" key="3">
    <source>
        <dbReference type="Proteomes" id="UP000660380"/>
    </source>
</evidence>
<reference evidence="2 3" key="1">
    <citation type="journal article" date="2020" name="ISME J.">
        <title>Comparative genomics reveals insights into cyanobacterial evolution and habitat adaptation.</title>
        <authorList>
            <person name="Chen M.Y."/>
            <person name="Teng W.K."/>
            <person name="Zhao L."/>
            <person name="Hu C.X."/>
            <person name="Zhou Y.K."/>
            <person name="Han B.P."/>
            <person name="Song L.R."/>
            <person name="Shu W.S."/>
        </authorList>
    </citation>
    <scope>NUCLEOTIDE SEQUENCE [LARGE SCALE GENOMIC DNA]</scope>
    <source>
        <strain evidence="2 3">FACHB-248</strain>
    </source>
</reference>
<feature type="chain" id="PRO_5045400544" evidence="1">
    <location>
        <begin position="28"/>
        <end position="192"/>
    </location>
</feature>
<comment type="caution">
    <text evidence="2">The sequence shown here is derived from an EMBL/GenBank/DDBJ whole genome shotgun (WGS) entry which is preliminary data.</text>
</comment>
<sequence>MKNKVLAILAASAAVLGSAIFAAPAQAQTATLPVKIQVQPQIYLSTYKDLKFVVDQKDLQGAAPDQSVSYDESAAILPPNKVRPIGATAFSGSISRAIDPLYYVWANAGTNVTVKVTATGNTLTRTTPNPNASDTVTMSVEAGDTFPTPGAGLADSQAIPGKATLKFLFNNGLAPSAGSYDGGQLAITVATP</sequence>
<keyword evidence="3" id="KW-1185">Reference proteome</keyword>
<dbReference type="EMBL" id="JACJTA010000065">
    <property type="protein sequence ID" value="MBD2607521.1"/>
    <property type="molecule type" value="Genomic_DNA"/>
</dbReference>
<feature type="signal peptide" evidence="1">
    <location>
        <begin position="1"/>
        <end position="27"/>
    </location>
</feature>
<name>A0ABR8GX36_9CYAN</name>
<dbReference type="Proteomes" id="UP000660380">
    <property type="component" value="Unassembled WGS sequence"/>
</dbReference>